<dbReference type="InterPro" id="IPR020084">
    <property type="entry name" value="NUDIX_hydrolase_CS"/>
</dbReference>
<dbReference type="InterPro" id="IPR020476">
    <property type="entry name" value="Nudix_hydrolase"/>
</dbReference>
<proteinExistence type="inferred from homology"/>
<dbReference type="EMBL" id="JACXJA010000028">
    <property type="protein sequence ID" value="MBD2864311.1"/>
    <property type="molecule type" value="Genomic_DNA"/>
</dbReference>
<sequence>MSSVRVQVSCIAVRDGKIAMIRKLNPAYKTYQMFIPPGGHVELTETIEQACAREVLEETGLEVSGLEPAGVVTFIHYGSSYHSVCFLLTAREVKGTLSTNEPDKQTSHWIELEGIGDNEDVPGYHRDFLKHIRGQRGFMNARVEWLPDREKAVWTIVTGPDTPAAVSCP</sequence>
<feature type="domain" description="Nudix hydrolase" evidence="4">
    <location>
        <begin position="3"/>
        <end position="134"/>
    </location>
</feature>
<dbReference type="InterPro" id="IPR015797">
    <property type="entry name" value="NUDIX_hydrolase-like_dom_sf"/>
</dbReference>
<dbReference type="PANTHER" id="PTHR43046">
    <property type="entry name" value="GDP-MANNOSE MANNOSYL HYDROLASE"/>
    <property type="match status" value="1"/>
</dbReference>
<gene>
    <name evidence="5" type="ORF">IDH45_20205</name>
</gene>
<dbReference type="Proteomes" id="UP000639396">
    <property type="component" value="Unassembled WGS sequence"/>
</dbReference>
<comment type="similarity">
    <text evidence="3">Belongs to the Nudix hydrolase family.</text>
</comment>
<keyword evidence="6" id="KW-1185">Reference proteome</keyword>
<dbReference type="PROSITE" id="PS51462">
    <property type="entry name" value="NUDIX"/>
    <property type="match status" value="1"/>
</dbReference>
<evidence type="ECO:0000313" key="6">
    <source>
        <dbReference type="Proteomes" id="UP000639396"/>
    </source>
</evidence>
<keyword evidence="2 3" id="KW-0378">Hydrolase</keyword>
<organism evidence="5 6">
    <name type="scientific">Paenibacillus oceani</name>
    <dbReference type="NCBI Taxonomy" id="2772510"/>
    <lineage>
        <taxon>Bacteria</taxon>
        <taxon>Bacillati</taxon>
        <taxon>Bacillota</taxon>
        <taxon>Bacilli</taxon>
        <taxon>Bacillales</taxon>
        <taxon>Paenibacillaceae</taxon>
        <taxon>Paenibacillus</taxon>
    </lineage>
</organism>
<dbReference type="PRINTS" id="PR00502">
    <property type="entry name" value="NUDIXFAMILY"/>
</dbReference>
<comment type="caution">
    <text evidence="5">The sequence shown here is derived from an EMBL/GenBank/DDBJ whole genome shotgun (WGS) entry which is preliminary data.</text>
</comment>
<evidence type="ECO:0000256" key="2">
    <source>
        <dbReference type="ARBA" id="ARBA00022801"/>
    </source>
</evidence>
<dbReference type="AlphaFoldDB" id="A0A927CE62"/>
<dbReference type="RefSeq" id="WP_190929934.1">
    <property type="nucleotide sequence ID" value="NZ_JACXJA010000028.1"/>
</dbReference>
<dbReference type="GO" id="GO:0016787">
    <property type="term" value="F:hydrolase activity"/>
    <property type="evidence" value="ECO:0007669"/>
    <property type="project" value="UniProtKB-KW"/>
</dbReference>
<evidence type="ECO:0000256" key="1">
    <source>
        <dbReference type="ARBA" id="ARBA00001946"/>
    </source>
</evidence>
<dbReference type="PROSITE" id="PS00893">
    <property type="entry name" value="NUDIX_BOX"/>
    <property type="match status" value="1"/>
</dbReference>
<protein>
    <submittedName>
        <fullName evidence="5">NUDIX hydrolase</fullName>
    </submittedName>
</protein>
<evidence type="ECO:0000259" key="4">
    <source>
        <dbReference type="PROSITE" id="PS51462"/>
    </source>
</evidence>
<dbReference type="Pfam" id="PF00293">
    <property type="entry name" value="NUDIX"/>
    <property type="match status" value="1"/>
</dbReference>
<evidence type="ECO:0000256" key="3">
    <source>
        <dbReference type="RuleBase" id="RU003476"/>
    </source>
</evidence>
<dbReference type="Gene3D" id="3.90.79.10">
    <property type="entry name" value="Nucleoside Triphosphate Pyrophosphohydrolase"/>
    <property type="match status" value="1"/>
</dbReference>
<dbReference type="SUPFAM" id="SSF55811">
    <property type="entry name" value="Nudix"/>
    <property type="match status" value="1"/>
</dbReference>
<comment type="cofactor">
    <cofactor evidence="1">
        <name>Mg(2+)</name>
        <dbReference type="ChEBI" id="CHEBI:18420"/>
    </cofactor>
</comment>
<dbReference type="InterPro" id="IPR000086">
    <property type="entry name" value="NUDIX_hydrolase_dom"/>
</dbReference>
<dbReference type="PANTHER" id="PTHR43046:SF16">
    <property type="entry name" value="ADP-RIBOSE PYROPHOSPHATASE YJHB-RELATED"/>
    <property type="match status" value="1"/>
</dbReference>
<reference evidence="5" key="1">
    <citation type="submission" date="2020-09" db="EMBL/GenBank/DDBJ databases">
        <title>A novel bacterium of genus Paenibacillus, isolated from South China Sea.</title>
        <authorList>
            <person name="Huang H."/>
            <person name="Mo K."/>
            <person name="Hu Y."/>
        </authorList>
    </citation>
    <scope>NUCLEOTIDE SEQUENCE</scope>
    <source>
        <strain evidence="5">IB182363</strain>
    </source>
</reference>
<name>A0A927CE62_9BACL</name>
<evidence type="ECO:0000313" key="5">
    <source>
        <dbReference type="EMBL" id="MBD2864311.1"/>
    </source>
</evidence>
<accession>A0A927CE62</accession>